<dbReference type="SUPFAM" id="SSF46785">
    <property type="entry name" value="Winged helix' DNA-binding domain"/>
    <property type="match status" value="1"/>
</dbReference>
<reference evidence="5" key="1">
    <citation type="submission" date="2021-01" db="EMBL/GenBank/DDBJ databases">
        <authorList>
            <person name="Zahm M."/>
            <person name="Roques C."/>
            <person name="Cabau C."/>
            <person name="Klopp C."/>
            <person name="Donnadieu C."/>
            <person name="Jouanno E."/>
            <person name="Lampietro C."/>
            <person name="Louis A."/>
            <person name="Herpin A."/>
            <person name="Echchiki A."/>
            <person name="Berthelot C."/>
            <person name="Parey E."/>
            <person name="Roest-Crollius H."/>
            <person name="Braasch I."/>
            <person name="Postlethwait J."/>
            <person name="Bobe J."/>
            <person name="Montfort J."/>
            <person name="Bouchez O."/>
            <person name="Begum T."/>
            <person name="Mejri S."/>
            <person name="Adams A."/>
            <person name="Chen W.-J."/>
            <person name="Guiguen Y."/>
        </authorList>
    </citation>
    <scope>NUCLEOTIDE SEQUENCE</scope>
    <source>
        <tissue evidence="5">Blood</tissue>
    </source>
</reference>
<dbReference type="InterPro" id="IPR010997">
    <property type="entry name" value="HRDC-like_sf"/>
</dbReference>
<dbReference type="OrthoDB" id="10261556at2759"/>
<sequence>MDREGNHQSRMTHFNNLHSMVHFCENLSDCRRMQLLAYFGEHNFNPAFCKEHPEVTCDNCARPNKYKPRVVTDDVKKIVRFVQEHCEKVGVRHCKSAQQNRLTLNMLVDIFLGAKSARIQTGMFGLGGAYSRHNADRLFKKLVLEYILEEDLYITANGQAVAYISVGQKASSVLNGFTQVEFYETESASSIRKHKASVTKSVSKREEMVQRCLEELNDLCKKLGKVFGLHYYNIFSTATLKKIAETLSADPDVLLQIDGVTEDKLDKYGAELIELLQKYSEWQLPVEEQAENTDEADGWISAERGHGREEEEDDGMSTYFKDTNRGEKRKKSTYFKKPKRWRGNRNQQSSSRGYSNSKSASTKTKAGASRGSAPTVTRGSAPAVTRGSAPAVTRGSAPTVTRGSAPAVTRGSAPTVARGSAPAVARRQPGIMALPTPQTGQRPFLKPFYSHLG</sequence>
<dbReference type="Pfam" id="PF16124">
    <property type="entry name" value="RecQ_Zn_bind"/>
    <property type="match status" value="1"/>
</dbReference>
<dbReference type="Gene3D" id="1.10.10.10">
    <property type="entry name" value="Winged helix-like DNA-binding domain superfamily/Winged helix DNA-binding domain"/>
    <property type="match status" value="1"/>
</dbReference>
<dbReference type="GO" id="GO:0043138">
    <property type="term" value="F:3'-5' DNA helicase activity"/>
    <property type="evidence" value="ECO:0007669"/>
    <property type="project" value="UniProtKB-EC"/>
</dbReference>
<protein>
    <recommendedName>
        <fullName evidence="2">DNA 3'-5' helicase</fullName>
        <ecNumber evidence="2">5.6.2.4</ecNumber>
    </recommendedName>
</protein>
<evidence type="ECO:0000313" key="5">
    <source>
        <dbReference type="EMBL" id="KAI1889426.1"/>
    </source>
</evidence>
<dbReference type="SUPFAM" id="SSF47819">
    <property type="entry name" value="HRDC-like"/>
    <property type="match status" value="1"/>
</dbReference>
<feature type="compositionally biased region" description="Acidic residues" evidence="3">
    <location>
        <begin position="288"/>
        <end position="297"/>
    </location>
</feature>
<keyword evidence="6" id="KW-1185">Reference proteome</keyword>
<dbReference type="InterPro" id="IPR002121">
    <property type="entry name" value="HRDC_dom"/>
</dbReference>
<proteinExistence type="predicted"/>
<dbReference type="GO" id="GO:0000166">
    <property type="term" value="F:nucleotide binding"/>
    <property type="evidence" value="ECO:0007669"/>
    <property type="project" value="InterPro"/>
</dbReference>
<accession>A0A8T3CYY1</accession>
<dbReference type="Pfam" id="PF09382">
    <property type="entry name" value="RQC"/>
    <property type="match status" value="1"/>
</dbReference>
<dbReference type="PROSITE" id="PS50967">
    <property type="entry name" value="HRDC"/>
    <property type="match status" value="1"/>
</dbReference>
<dbReference type="FunFam" id="1.10.150.80:FF:000003">
    <property type="entry name" value="Bloom syndrome RecQ-like helicase"/>
    <property type="match status" value="1"/>
</dbReference>
<evidence type="ECO:0000259" key="4">
    <source>
        <dbReference type="PROSITE" id="PS50967"/>
    </source>
</evidence>
<name>A0A8T3CYY1_9TELE</name>
<dbReference type="GO" id="GO:0006281">
    <property type="term" value="P:DNA repair"/>
    <property type="evidence" value="ECO:0007669"/>
    <property type="project" value="InterPro"/>
</dbReference>
<dbReference type="SMART" id="SM00341">
    <property type="entry name" value="HRDC"/>
    <property type="match status" value="1"/>
</dbReference>
<evidence type="ECO:0000256" key="1">
    <source>
        <dbReference type="ARBA" id="ARBA00034617"/>
    </source>
</evidence>
<gene>
    <name evidence="5" type="ORF">AGOR_G00162750</name>
</gene>
<dbReference type="EMBL" id="JAERUA010000015">
    <property type="protein sequence ID" value="KAI1889426.1"/>
    <property type="molecule type" value="Genomic_DNA"/>
</dbReference>
<dbReference type="Gene3D" id="3.40.50.300">
    <property type="entry name" value="P-loop containing nucleotide triphosphate hydrolases"/>
    <property type="match status" value="1"/>
</dbReference>
<dbReference type="InterPro" id="IPR036388">
    <property type="entry name" value="WH-like_DNA-bd_sf"/>
</dbReference>
<feature type="compositionally biased region" description="Low complexity" evidence="3">
    <location>
        <begin position="355"/>
        <end position="369"/>
    </location>
</feature>
<dbReference type="EC" id="5.6.2.4" evidence="2"/>
<evidence type="ECO:0000256" key="2">
    <source>
        <dbReference type="ARBA" id="ARBA00034808"/>
    </source>
</evidence>
<evidence type="ECO:0000256" key="3">
    <source>
        <dbReference type="SAM" id="MobiDB-lite"/>
    </source>
</evidence>
<comment type="caution">
    <text evidence="5">The sequence shown here is derived from an EMBL/GenBank/DDBJ whole genome shotgun (WGS) entry which is preliminary data.</text>
</comment>
<dbReference type="InterPro" id="IPR032284">
    <property type="entry name" value="RecQ_Zn-bd"/>
</dbReference>
<dbReference type="Gene3D" id="1.10.150.80">
    <property type="entry name" value="HRDC domain"/>
    <property type="match status" value="1"/>
</dbReference>
<evidence type="ECO:0000313" key="6">
    <source>
        <dbReference type="Proteomes" id="UP000829720"/>
    </source>
</evidence>
<feature type="compositionally biased region" description="Basic residues" evidence="3">
    <location>
        <begin position="327"/>
        <end position="343"/>
    </location>
</feature>
<dbReference type="GO" id="GO:0006260">
    <property type="term" value="P:DNA replication"/>
    <property type="evidence" value="ECO:0007669"/>
    <property type="project" value="InterPro"/>
</dbReference>
<dbReference type="InterPro" id="IPR036390">
    <property type="entry name" value="WH_DNA-bd_sf"/>
</dbReference>
<comment type="catalytic activity">
    <reaction evidence="1">
        <text>Couples ATP hydrolysis with the unwinding of duplex DNA by translocating in the 3'-5' direction.</text>
        <dbReference type="EC" id="5.6.2.4"/>
    </reaction>
</comment>
<dbReference type="AlphaFoldDB" id="A0A8T3CYY1"/>
<dbReference type="InterPro" id="IPR018982">
    <property type="entry name" value="RQC_domain"/>
</dbReference>
<dbReference type="InterPro" id="IPR027417">
    <property type="entry name" value="P-loop_NTPase"/>
</dbReference>
<dbReference type="GO" id="GO:0003676">
    <property type="term" value="F:nucleic acid binding"/>
    <property type="evidence" value="ECO:0007669"/>
    <property type="project" value="InterPro"/>
</dbReference>
<feature type="compositionally biased region" description="Polar residues" evidence="3">
    <location>
        <begin position="344"/>
        <end position="354"/>
    </location>
</feature>
<organism evidence="5 6">
    <name type="scientific">Albula goreensis</name>
    <dbReference type="NCBI Taxonomy" id="1534307"/>
    <lineage>
        <taxon>Eukaryota</taxon>
        <taxon>Metazoa</taxon>
        <taxon>Chordata</taxon>
        <taxon>Craniata</taxon>
        <taxon>Vertebrata</taxon>
        <taxon>Euteleostomi</taxon>
        <taxon>Actinopterygii</taxon>
        <taxon>Neopterygii</taxon>
        <taxon>Teleostei</taxon>
        <taxon>Albuliformes</taxon>
        <taxon>Albulidae</taxon>
        <taxon>Albula</taxon>
    </lineage>
</organism>
<dbReference type="Pfam" id="PF00570">
    <property type="entry name" value="HRDC"/>
    <property type="match status" value="1"/>
</dbReference>
<dbReference type="SMART" id="SM00956">
    <property type="entry name" value="RQC"/>
    <property type="match status" value="1"/>
</dbReference>
<dbReference type="Proteomes" id="UP000829720">
    <property type="component" value="Unassembled WGS sequence"/>
</dbReference>
<feature type="region of interest" description="Disordered" evidence="3">
    <location>
        <begin position="288"/>
        <end position="442"/>
    </location>
</feature>
<dbReference type="InterPro" id="IPR044876">
    <property type="entry name" value="HRDC_dom_sf"/>
</dbReference>
<dbReference type="SUPFAM" id="SSF52540">
    <property type="entry name" value="P-loop containing nucleoside triphosphate hydrolases"/>
    <property type="match status" value="1"/>
</dbReference>
<feature type="domain" description="HRDC" evidence="4">
    <location>
        <begin position="206"/>
        <end position="286"/>
    </location>
</feature>